<dbReference type="InterPro" id="IPR016024">
    <property type="entry name" value="ARM-type_fold"/>
</dbReference>
<dbReference type="Gene3D" id="1.25.10.10">
    <property type="entry name" value="Leucine-rich Repeat Variant"/>
    <property type="match status" value="1"/>
</dbReference>
<dbReference type="InterPro" id="IPR011989">
    <property type="entry name" value="ARM-like"/>
</dbReference>
<comment type="similarity">
    <text evidence="1">Belongs to the IFRD family.</text>
</comment>
<gene>
    <name evidence="4" type="ORF">B0T14DRAFT_423833</name>
</gene>
<name>A0AA40C6M6_9PEZI</name>
<protein>
    <submittedName>
        <fullName evidence="4">Interferon-related developmental regulator-domain-containing protein</fullName>
    </submittedName>
</protein>
<evidence type="ECO:0000259" key="3">
    <source>
        <dbReference type="Pfam" id="PF05004"/>
    </source>
</evidence>
<keyword evidence="5" id="KW-1185">Reference proteome</keyword>
<dbReference type="EMBL" id="JAULSU010000002">
    <property type="protein sequence ID" value="KAK0626915.1"/>
    <property type="molecule type" value="Genomic_DNA"/>
</dbReference>
<evidence type="ECO:0000256" key="1">
    <source>
        <dbReference type="ARBA" id="ARBA00008828"/>
    </source>
</evidence>
<evidence type="ECO:0000313" key="5">
    <source>
        <dbReference type="Proteomes" id="UP001175000"/>
    </source>
</evidence>
<comment type="caution">
    <text evidence="4">The sequence shown here is derived from an EMBL/GenBank/DDBJ whole genome shotgun (WGS) entry which is preliminary data.</text>
</comment>
<dbReference type="InterPro" id="IPR039777">
    <property type="entry name" value="IFRD"/>
</dbReference>
<dbReference type="AlphaFoldDB" id="A0AA40C6M6"/>
<feature type="region of interest" description="Disordered" evidence="2">
    <location>
        <begin position="1"/>
        <end position="71"/>
    </location>
</feature>
<reference evidence="4" key="1">
    <citation type="submission" date="2023-06" db="EMBL/GenBank/DDBJ databases">
        <title>Genome-scale phylogeny and comparative genomics of the fungal order Sordariales.</title>
        <authorList>
            <consortium name="Lawrence Berkeley National Laboratory"/>
            <person name="Hensen N."/>
            <person name="Bonometti L."/>
            <person name="Westerberg I."/>
            <person name="Brannstrom I.O."/>
            <person name="Guillou S."/>
            <person name="Cros-Aarteil S."/>
            <person name="Calhoun S."/>
            <person name="Haridas S."/>
            <person name="Kuo A."/>
            <person name="Mondo S."/>
            <person name="Pangilinan J."/>
            <person name="Riley R."/>
            <person name="Labutti K."/>
            <person name="Andreopoulos B."/>
            <person name="Lipzen A."/>
            <person name="Chen C."/>
            <person name="Yanf M."/>
            <person name="Daum C."/>
            <person name="Ng V."/>
            <person name="Clum A."/>
            <person name="Steindorff A."/>
            <person name="Ohm R."/>
            <person name="Martin F."/>
            <person name="Silar P."/>
            <person name="Natvig D."/>
            <person name="Lalanne C."/>
            <person name="Gautier V."/>
            <person name="Ament-Velasquez S.L."/>
            <person name="Kruys A."/>
            <person name="Hutchinson M.I."/>
            <person name="Powell A.J."/>
            <person name="Barry K."/>
            <person name="Miller A.N."/>
            <person name="Grigoriev I.V."/>
            <person name="Debuchy R."/>
            <person name="Gladieux P."/>
            <person name="Thoren M.H."/>
            <person name="Johannesson H."/>
        </authorList>
    </citation>
    <scope>NUCLEOTIDE SEQUENCE</scope>
    <source>
        <strain evidence="4">CBS 606.72</strain>
    </source>
</reference>
<proteinExistence type="inferred from homology"/>
<accession>A0AA40C6M6</accession>
<dbReference type="PANTHER" id="PTHR12354:SF1">
    <property type="entry name" value="INTERFERON-RELATED DEVELOPMENTAL REGULATOR 1"/>
    <property type="match status" value="1"/>
</dbReference>
<evidence type="ECO:0000313" key="4">
    <source>
        <dbReference type="EMBL" id="KAK0626915.1"/>
    </source>
</evidence>
<evidence type="ECO:0000256" key="2">
    <source>
        <dbReference type="SAM" id="MobiDB-lite"/>
    </source>
</evidence>
<dbReference type="SUPFAM" id="SSF48371">
    <property type="entry name" value="ARM repeat"/>
    <property type="match status" value="1"/>
</dbReference>
<dbReference type="Pfam" id="PF05004">
    <property type="entry name" value="IFRD"/>
    <property type="match status" value="1"/>
</dbReference>
<dbReference type="PANTHER" id="PTHR12354">
    <property type="entry name" value="INTERFERON-RELATED DEVELOPMENTAL REGULATOR"/>
    <property type="match status" value="1"/>
</dbReference>
<feature type="domain" description="Interferon-related developmental regulator N-terminal" evidence="3">
    <location>
        <begin position="78"/>
        <end position="358"/>
    </location>
</feature>
<organism evidence="4 5">
    <name type="scientific">Immersiella caudata</name>
    <dbReference type="NCBI Taxonomy" id="314043"/>
    <lineage>
        <taxon>Eukaryota</taxon>
        <taxon>Fungi</taxon>
        <taxon>Dikarya</taxon>
        <taxon>Ascomycota</taxon>
        <taxon>Pezizomycotina</taxon>
        <taxon>Sordariomycetes</taxon>
        <taxon>Sordariomycetidae</taxon>
        <taxon>Sordariales</taxon>
        <taxon>Lasiosphaeriaceae</taxon>
        <taxon>Immersiella</taxon>
    </lineage>
</organism>
<feature type="compositionally biased region" description="Polar residues" evidence="2">
    <location>
        <begin position="27"/>
        <end position="56"/>
    </location>
</feature>
<sequence length="454" mass="49750">MRDLRKKALLESQKTVSRKARARPESTRTSANHSPDVSPGNSRAGSRANSRPNSRPGSRYASEDEGASDSELDVMTMSTNSASGDDTFDDDPSNTWAERLSTRVGELQDRKRNAESREATLAAYLHLIRHHFAENQIGRLSSDIISALLRSFREGASEQERVSALKALMVTLLTSPSEKSSGALLSTLKSLCQEAEEEKVKALAIYALMITVTHGGGGDAVGEDLLDFLLEIIESDGESVEASDSGAVVTAALRAWGFVASFLDDMAERGEHVMDAFIDQLDSTDPEVQSSAGTNIASLFEAAREHEEETGESNKMQHHTYRIMSRMSEIVKDSSKSISKKGRKQLRFNFASIVTSLERGVGPGYSTAGRGYNPHVGGAKLRVQDGFEEFGYQETLRVHNQVVLIDSWLLHVRVEALKMLLGGGLPTHYLENPVVRDMLETAEVNYVLTGNDRK</sequence>
<dbReference type="Proteomes" id="UP001175000">
    <property type="component" value="Unassembled WGS sequence"/>
</dbReference>
<dbReference type="InterPro" id="IPR007701">
    <property type="entry name" value="Interferon-rel_develop_reg_N"/>
</dbReference>